<evidence type="ECO:0000313" key="1">
    <source>
        <dbReference type="EMBL" id="KAG5378338.1"/>
    </source>
</evidence>
<gene>
    <name evidence="1" type="primary">A07g503160.1_BraROA</name>
    <name evidence="1" type="ORF">IGI04_026180</name>
</gene>
<evidence type="ECO:0000313" key="2">
    <source>
        <dbReference type="Proteomes" id="UP000823674"/>
    </source>
</evidence>
<accession>A0ABQ7KV89</accession>
<dbReference type="EMBL" id="JADBGQ010000009">
    <property type="protein sequence ID" value="KAG5378338.1"/>
    <property type="molecule type" value="Genomic_DNA"/>
</dbReference>
<protein>
    <submittedName>
        <fullName evidence="1">Uncharacterized protein</fullName>
    </submittedName>
</protein>
<proteinExistence type="predicted"/>
<sequence>MTPDFGTWLTISLYLGECYKFKDQGFWASKSPRESISDAQIILYLLDIYRKWLELLLLKSRSKQTMDWFPPLHFDIIPIKKSKPTYLDTFFFLVS</sequence>
<organism evidence="1 2">
    <name type="scientific">Brassica rapa subsp. trilocularis</name>
    <dbReference type="NCBI Taxonomy" id="1813537"/>
    <lineage>
        <taxon>Eukaryota</taxon>
        <taxon>Viridiplantae</taxon>
        <taxon>Streptophyta</taxon>
        <taxon>Embryophyta</taxon>
        <taxon>Tracheophyta</taxon>
        <taxon>Spermatophyta</taxon>
        <taxon>Magnoliopsida</taxon>
        <taxon>eudicotyledons</taxon>
        <taxon>Gunneridae</taxon>
        <taxon>Pentapetalae</taxon>
        <taxon>rosids</taxon>
        <taxon>malvids</taxon>
        <taxon>Brassicales</taxon>
        <taxon>Brassicaceae</taxon>
        <taxon>Brassiceae</taxon>
        <taxon>Brassica</taxon>
    </lineage>
</organism>
<name>A0ABQ7KV89_BRACM</name>
<keyword evidence="2" id="KW-1185">Reference proteome</keyword>
<comment type="caution">
    <text evidence="1">The sequence shown here is derived from an EMBL/GenBank/DDBJ whole genome shotgun (WGS) entry which is preliminary data.</text>
</comment>
<dbReference type="Proteomes" id="UP000823674">
    <property type="component" value="Chromosome A07"/>
</dbReference>
<reference evidence="1 2" key="1">
    <citation type="submission" date="2021-03" db="EMBL/GenBank/DDBJ databases">
        <authorList>
            <person name="King G.J."/>
            <person name="Bancroft I."/>
            <person name="Baten A."/>
            <person name="Bloomfield J."/>
            <person name="Borpatragohain P."/>
            <person name="He Z."/>
            <person name="Irish N."/>
            <person name="Irwin J."/>
            <person name="Liu K."/>
            <person name="Mauleon R.P."/>
            <person name="Moore J."/>
            <person name="Morris R."/>
            <person name="Ostergaard L."/>
            <person name="Wang B."/>
            <person name="Wells R."/>
        </authorList>
    </citation>
    <scope>NUCLEOTIDE SEQUENCE [LARGE SCALE GENOMIC DNA]</scope>
    <source>
        <strain evidence="1">R-o-18</strain>
        <tissue evidence="1">Leaf</tissue>
    </source>
</reference>